<feature type="non-terminal residue" evidence="1">
    <location>
        <position position="142"/>
    </location>
</feature>
<dbReference type="InterPro" id="IPR023214">
    <property type="entry name" value="HAD_sf"/>
</dbReference>
<gene>
    <name evidence="1" type="ORF">S03H2_32107</name>
</gene>
<dbReference type="Gene3D" id="3.40.50.1000">
    <property type="entry name" value="HAD superfamily/HAD-like"/>
    <property type="match status" value="1"/>
</dbReference>
<dbReference type="SUPFAM" id="SSF56784">
    <property type="entry name" value="HAD-like"/>
    <property type="match status" value="1"/>
</dbReference>
<evidence type="ECO:0000313" key="1">
    <source>
        <dbReference type="EMBL" id="GAH53433.1"/>
    </source>
</evidence>
<accession>X1I776</accession>
<proteinExistence type="predicted"/>
<sequence>MSIKCIVIDLGGVYFSDGTKLAFSKILNTFNIKQNQVKNVFNLFSNSKKTIGRDIRLGRISIDEFEKEFGEDLDIPEDKRYIIRHLWFSSYIPNYKMEVIVQQLRKKFRVIAFSGNIKERVEYLDERYDFLKYFDDTIFSYD</sequence>
<reference evidence="1" key="1">
    <citation type="journal article" date="2014" name="Front. Microbiol.">
        <title>High frequency of phylogenetically diverse reductive dehalogenase-homologous genes in deep subseafloor sedimentary metagenomes.</title>
        <authorList>
            <person name="Kawai M."/>
            <person name="Futagami T."/>
            <person name="Toyoda A."/>
            <person name="Takaki Y."/>
            <person name="Nishi S."/>
            <person name="Hori S."/>
            <person name="Arai W."/>
            <person name="Tsubouchi T."/>
            <person name="Morono Y."/>
            <person name="Uchiyama I."/>
            <person name="Ito T."/>
            <person name="Fujiyama A."/>
            <person name="Inagaki F."/>
            <person name="Takami H."/>
        </authorList>
    </citation>
    <scope>NUCLEOTIDE SEQUENCE</scope>
    <source>
        <strain evidence="1">Expedition CK06-06</strain>
    </source>
</reference>
<dbReference type="InterPro" id="IPR036412">
    <property type="entry name" value="HAD-like_sf"/>
</dbReference>
<name>X1I776_9ZZZZ</name>
<dbReference type="AlphaFoldDB" id="X1I776"/>
<comment type="caution">
    <text evidence="1">The sequence shown here is derived from an EMBL/GenBank/DDBJ whole genome shotgun (WGS) entry which is preliminary data.</text>
</comment>
<protein>
    <submittedName>
        <fullName evidence="1">Uncharacterized protein</fullName>
    </submittedName>
</protein>
<dbReference type="EMBL" id="BARU01019498">
    <property type="protein sequence ID" value="GAH53433.1"/>
    <property type="molecule type" value="Genomic_DNA"/>
</dbReference>
<organism evidence="1">
    <name type="scientific">marine sediment metagenome</name>
    <dbReference type="NCBI Taxonomy" id="412755"/>
    <lineage>
        <taxon>unclassified sequences</taxon>
        <taxon>metagenomes</taxon>
        <taxon>ecological metagenomes</taxon>
    </lineage>
</organism>